<feature type="domain" description="Transposase IS204/IS1001/IS1096/IS1165 zinc-finger" evidence="1">
    <location>
        <begin position="44"/>
        <end position="90"/>
    </location>
</feature>
<dbReference type="EMBL" id="JAMQKB010000025">
    <property type="protein sequence ID" value="MDC3425942.1"/>
    <property type="molecule type" value="Genomic_DNA"/>
</dbReference>
<dbReference type="AlphaFoldDB" id="A0A9X3WUC3"/>
<accession>A0A9X3WUC3</accession>
<sequence>MSIVVQDIDSVFHIPEPWYIESCVFDEEKECLDYYISFRKGATFSCSNCGQEDQKVYDIADHNGTWRHLNFFEYPCYIHAELSRTECINCG</sequence>
<comment type="caution">
    <text evidence="2">The sequence shown here is derived from an EMBL/GenBank/DDBJ whole genome shotgun (WGS) entry which is preliminary data.</text>
</comment>
<proteinExistence type="predicted"/>
<name>A0A9X3WUC3_9BACI</name>
<organism evidence="2 3">
    <name type="scientific">Terrihalobacillus insolitus</name>
    <dbReference type="NCBI Taxonomy" id="2950438"/>
    <lineage>
        <taxon>Bacteria</taxon>
        <taxon>Bacillati</taxon>
        <taxon>Bacillota</taxon>
        <taxon>Bacilli</taxon>
        <taxon>Bacillales</taxon>
        <taxon>Bacillaceae</taxon>
        <taxon>Terrihalobacillus</taxon>
    </lineage>
</organism>
<reference evidence="2" key="1">
    <citation type="submission" date="2022-06" db="EMBL/GenBank/DDBJ databases">
        <title>Aquibacillus sp. a new bacterium isolated from soil saline samples.</title>
        <authorList>
            <person name="Galisteo C."/>
            <person name="De La Haba R."/>
            <person name="Sanchez-Porro C."/>
            <person name="Ventosa A."/>
        </authorList>
    </citation>
    <scope>NUCLEOTIDE SEQUENCE</scope>
    <source>
        <strain evidence="2">3ASR75-11</strain>
    </source>
</reference>
<evidence type="ECO:0000259" key="1">
    <source>
        <dbReference type="Pfam" id="PF14690"/>
    </source>
</evidence>
<dbReference type="RefSeq" id="WP_272437761.1">
    <property type="nucleotide sequence ID" value="NZ_JAMQKB010000025.1"/>
</dbReference>
<dbReference type="Pfam" id="PF14690">
    <property type="entry name" value="Zn_ribbon_ISL3"/>
    <property type="match status" value="1"/>
</dbReference>
<keyword evidence="3" id="KW-1185">Reference proteome</keyword>
<gene>
    <name evidence="2" type="ORF">NC797_15660</name>
</gene>
<dbReference type="InterPro" id="IPR029261">
    <property type="entry name" value="Transposase_Znf"/>
</dbReference>
<evidence type="ECO:0000313" key="3">
    <source>
        <dbReference type="Proteomes" id="UP001145050"/>
    </source>
</evidence>
<dbReference type="Proteomes" id="UP001145050">
    <property type="component" value="Unassembled WGS sequence"/>
</dbReference>
<protein>
    <submittedName>
        <fullName evidence="2">Transposase family protein</fullName>
    </submittedName>
</protein>
<evidence type="ECO:0000313" key="2">
    <source>
        <dbReference type="EMBL" id="MDC3425942.1"/>
    </source>
</evidence>